<reference evidence="1" key="1">
    <citation type="journal article" date="2020" name="Nature">
        <title>Giant virus diversity and host interactions through global metagenomics.</title>
        <authorList>
            <person name="Schulz F."/>
            <person name="Roux S."/>
            <person name="Paez-Espino D."/>
            <person name="Jungbluth S."/>
            <person name="Walsh D.A."/>
            <person name="Denef V.J."/>
            <person name="McMahon K.D."/>
            <person name="Konstantinidis K.T."/>
            <person name="Eloe-Fadrosh E.A."/>
            <person name="Kyrpides N.C."/>
            <person name="Woyke T."/>
        </authorList>
    </citation>
    <scope>NUCLEOTIDE SEQUENCE</scope>
    <source>
        <strain evidence="1">GVMAG-M-3300023184-51</strain>
    </source>
</reference>
<proteinExistence type="predicted"/>
<organism evidence="1">
    <name type="scientific">viral metagenome</name>
    <dbReference type="NCBI Taxonomy" id="1070528"/>
    <lineage>
        <taxon>unclassified sequences</taxon>
        <taxon>metagenomes</taxon>
        <taxon>organismal metagenomes</taxon>
    </lineage>
</organism>
<dbReference type="AlphaFoldDB" id="A0A6C0I7Y5"/>
<accession>A0A6C0I7Y5</accession>
<sequence>MFIYISLLLLNFHKIFQKVKREMKFGHFKNVQNSGPKRNLEKQCFFHVVTEML</sequence>
<name>A0A6C0I7Y5_9ZZZZ</name>
<dbReference type="EMBL" id="MN740121">
    <property type="protein sequence ID" value="QHT88710.1"/>
    <property type="molecule type" value="Genomic_DNA"/>
</dbReference>
<evidence type="ECO:0000313" key="1">
    <source>
        <dbReference type="EMBL" id="QHT88710.1"/>
    </source>
</evidence>
<protein>
    <submittedName>
        <fullName evidence="1">Uncharacterized protein</fullName>
    </submittedName>
</protein>